<dbReference type="PANTHER" id="PTHR46734:SF1">
    <property type="entry name" value="TELOMERIC REPEAT-BINDING FACTOR 1"/>
    <property type="match status" value="1"/>
</dbReference>
<evidence type="ECO:0000313" key="5">
    <source>
        <dbReference type="EMBL" id="GLB44333.1"/>
    </source>
</evidence>
<dbReference type="InterPro" id="IPR017930">
    <property type="entry name" value="Myb_dom"/>
</dbReference>
<feature type="compositionally biased region" description="Low complexity" evidence="2">
    <location>
        <begin position="474"/>
        <end position="485"/>
    </location>
</feature>
<evidence type="ECO:0000259" key="3">
    <source>
        <dbReference type="PROSITE" id="PS50090"/>
    </source>
</evidence>
<dbReference type="Pfam" id="PF00249">
    <property type="entry name" value="Myb_DNA-binding"/>
    <property type="match status" value="1"/>
</dbReference>
<feature type="compositionally biased region" description="Polar residues" evidence="2">
    <location>
        <begin position="399"/>
        <end position="424"/>
    </location>
</feature>
<dbReference type="CDD" id="cd11660">
    <property type="entry name" value="SANT_TRF"/>
    <property type="match status" value="2"/>
</dbReference>
<feature type="region of interest" description="Disordered" evidence="2">
    <location>
        <begin position="645"/>
        <end position="695"/>
    </location>
</feature>
<accession>A0A9P3UT74</accession>
<dbReference type="OrthoDB" id="608866at2759"/>
<dbReference type="PANTHER" id="PTHR46734">
    <property type="entry name" value="TELOMERIC REPEAT-BINDING FACTOR 1 TERF1"/>
    <property type="match status" value="1"/>
</dbReference>
<organism evidence="5 6">
    <name type="scientific">Lyophyllum shimeji</name>
    <name type="common">Hon-shimeji</name>
    <name type="synonym">Tricholoma shimeji</name>
    <dbReference type="NCBI Taxonomy" id="47721"/>
    <lineage>
        <taxon>Eukaryota</taxon>
        <taxon>Fungi</taxon>
        <taxon>Dikarya</taxon>
        <taxon>Basidiomycota</taxon>
        <taxon>Agaricomycotina</taxon>
        <taxon>Agaricomycetes</taxon>
        <taxon>Agaricomycetidae</taxon>
        <taxon>Agaricales</taxon>
        <taxon>Tricholomatineae</taxon>
        <taxon>Lyophyllaceae</taxon>
        <taxon>Lyophyllum</taxon>
    </lineage>
</organism>
<feature type="domain" description="HTH myb-type" evidence="4">
    <location>
        <begin position="105"/>
        <end position="163"/>
    </location>
</feature>
<feature type="compositionally biased region" description="Acidic residues" evidence="2">
    <location>
        <begin position="317"/>
        <end position="329"/>
    </location>
</feature>
<dbReference type="AlphaFoldDB" id="A0A9P3UT74"/>
<keyword evidence="1" id="KW-0539">Nucleus</keyword>
<feature type="domain" description="Myb-like" evidence="3">
    <location>
        <begin position="192"/>
        <end position="246"/>
    </location>
</feature>
<dbReference type="InterPro" id="IPR052450">
    <property type="entry name" value="TRBD-Containing_Protein"/>
</dbReference>
<feature type="region of interest" description="Disordered" evidence="2">
    <location>
        <begin position="386"/>
        <end position="424"/>
    </location>
</feature>
<feature type="compositionally biased region" description="Low complexity" evidence="2">
    <location>
        <begin position="818"/>
        <end position="835"/>
    </location>
</feature>
<keyword evidence="5" id="KW-0238">DNA-binding</keyword>
<feature type="region of interest" description="Disordered" evidence="2">
    <location>
        <begin position="716"/>
        <end position="841"/>
    </location>
</feature>
<feature type="compositionally biased region" description="Low complexity" evidence="2">
    <location>
        <begin position="502"/>
        <end position="517"/>
    </location>
</feature>
<feature type="compositionally biased region" description="Low complexity" evidence="2">
    <location>
        <begin position="722"/>
        <end position="733"/>
    </location>
</feature>
<feature type="region of interest" description="Disordered" evidence="2">
    <location>
        <begin position="465"/>
        <end position="517"/>
    </location>
</feature>
<dbReference type="Gene3D" id="1.10.10.60">
    <property type="entry name" value="Homeodomain-like"/>
    <property type="match status" value="1"/>
</dbReference>
<feature type="region of interest" description="Disordered" evidence="2">
    <location>
        <begin position="989"/>
        <end position="1032"/>
    </location>
</feature>
<name>A0A9P3UT74_LYOSH</name>
<dbReference type="Proteomes" id="UP001063166">
    <property type="component" value="Unassembled WGS sequence"/>
</dbReference>
<evidence type="ECO:0000256" key="2">
    <source>
        <dbReference type="SAM" id="MobiDB-lite"/>
    </source>
</evidence>
<dbReference type="PROSITE" id="PS51294">
    <property type="entry name" value="HTH_MYB"/>
    <property type="match status" value="2"/>
</dbReference>
<proteinExistence type="predicted"/>
<dbReference type="Gene3D" id="1.10.246.220">
    <property type="match status" value="1"/>
</dbReference>
<feature type="region of interest" description="Disordered" evidence="2">
    <location>
        <begin position="253"/>
        <end position="346"/>
    </location>
</feature>
<sequence length="1032" mass="110045">MSPGSLDGTGASDNNTLQVPSASTFSFKAPFPASSSSFAAASPLKQRRVSLALPSSPRVVQAWNFRDDTGLDSHVPETETSGLVPEKRGKMRKLATRMDGEPFPEKKQRKKWSDEETQMLVSGCNRHGVGNWKTILSDPTLKFDNRSPVDLKDRFRTYFPDAYKEHYPNARTHLSSKVRSTLPDGSSLFEKTRSKKRRPFTEEEDRALKAGYEKHGTVWATIVKDPIFREQGRRSTDLRDRFRNAFPELYQAAGYKPRNASKKKQAADGPPVPVRAATDDQLAMSTTGPVRRRQRSHTSQGLLRGGTKSVPQSTACSEDDDSSAGEEDSPSMFKTPHTPVFVDNVSTSSSRSKKFLPFSTPTDDDEMEMVTFDQFSDTLAIPDFMPTSSSDPQYPEMDGQSQNWSSGINTPTHSTHAWSTAAGSPTSSHLSADYLMSASHSPALQRRNDPFGGMIGKSAWGTQDWFSANPRLDPGSSSAGSGEHPSSPPYPGDAFSPASPFSHHNLNHNNLANHGSSGSHGVLDRYDLLPTLLPHDFSSEVGVGDSHSTFSDEMMFPPSGFRGFTHHSNYAGDLIFGARTHQPQHQSFAGGAYGAGFGFGTAAQGLGLGLSGMPQSAGIHPMQLALPGIDEIELTGITLDDSVGHNGNANGNAHGADTGMAHDSNGLENEMDRNHQHQHQQQNQQQKPESRDALSTTDRFSLDDLVDLSAHDHDHDHDLELHATPPSTPLLSSHSQARSTRRSSGSTSLQGYHAAHGRSISVPPSEARAGAGVSSPVRPLQAHASSQPDMGLCAPSSSSSSRQHYFPPGTSKEVQGNAAAPSAAPQSQSQPQSQSRAQNQGTVRGYPAQMLVPSLSHDAYGWRPMVLGEAGTNTNANTNTNAVGNNNGLSLSFLDLHYYGNGNAGVVGEGPAGDERQGQALDLASSVAVASTSAQASALKSMGIPASLRQHIPGVGQGPGAGAGGSLNSGNGHAVRAFEAGKVMTGGGAAVNGGATRSQSHHRGQSAVCPQDLVLRSDNNKRKRASWDGAHS</sequence>
<reference evidence="5" key="1">
    <citation type="submission" date="2022-07" db="EMBL/GenBank/DDBJ databases">
        <title>The genome of Lyophyllum shimeji provides insight into the initial evolution of ectomycorrhizal fungal genome.</title>
        <authorList>
            <person name="Kobayashi Y."/>
            <person name="Shibata T."/>
            <person name="Hirakawa H."/>
            <person name="Shigenobu S."/>
            <person name="Nishiyama T."/>
            <person name="Yamada A."/>
            <person name="Hasebe M."/>
            <person name="Kawaguchi M."/>
        </authorList>
    </citation>
    <scope>NUCLEOTIDE SEQUENCE</scope>
    <source>
        <strain evidence="5">AT787</strain>
    </source>
</reference>
<dbReference type="InterPro" id="IPR009057">
    <property type="entry name" value="Homeodomain-like_sf"/>
</dbReference>
<feature type="domain" description="HTH myb-type" evidence="4">
    <location>
        <begin position="192"/>
        <end position="224"/>
    </location>
</feature>
<evidence type="ECO:0000256" key="1">
    <source>
        <dbReference type="ARBA" id="ARBA00023242"/>
    </source>
</evidence>
<dbReference type="InterPro" id="IPR001005">
    <property type="entry name" value="SANT/Myb"/>
</dbReference>
<dbReference type="PROSITE" id="PS50090">
    <property type="entry name" value="MYB_LIKE"/>
    <property type="match status" value="2"/>
</dbReference>
<dbReference type="SUPFAM" id="SSF46689">
    <property type="entry name" value="Homeodomain-like"/>
    <property type="match status" value="2"/>
</dbReference>
<keyword evidence="6" id="KW-1185">Reference proteome</keyword>
<dbReference type="GO" id="GO:0003677">
    <property type="term" value="F:DNA binding"/>
    <property type="evidence" value="ECO:0007669"/>
    <property type="project" value="UniProtKB-KW"/>
</dbReference>
<evidence type="ECO:0000259" key="4">
    <source>
        <dbReference type="PROSITE" id="PS51294"/>
    </source>
</evidence>
<gene>
    <name evidence="5" type="ORF">LshimejAT787_1602630</name>
</gene>
<protein>
    <submittedName>
        <fullName evidence="5">Myb DNA-binding</fullName>
    </submittedName>
</protein>
<evidence type="ECO:0000313" key="6">
    <source>
        <dbReference type="Proteomes" id="UP001063166"/>
    </source>
</evidence>
<feature type="domain" description="Myb-like" evidence="3">
    <location>
        <begin position="104"/>
        <end position="159"/>
    </location>
</feature>
<dbReference type="SMART" id="SM00717">
    <property type="entry name" value="SANT"/>
    <property type="match status" value="2"/>
</dbReference>
<comment type="caution">
    <text evidence="5">The sequence shown here is derived from an EMBL/GenBank/DDBJ whole genome shotgun (WGS) entry which is preliminary data.</text>
</comment>
<feature type="region of interest" description="Disordered" evidence="2">
    <location>
        <begin position="177"/>
        <end position="204"/>
    </location>
</feature>
<dbReference type="EMBL" id="BRPK01000016">
    <property type="protein sequence ID" value="GLB44333.1"/>
    <property type="molecule type" value="Genomic_DNA"/>
</dbReference>
<feature type="compositionally biased region" description="Low complexity" evidence="2">
    <location>
        <begin position="645"/>
        <end position="656"/>
    </location>
</feature>